<feature type="compositionally biased region" description="Acidic residues" evidence="1">
    <location>
        <begin position="65"/>
        <end position="77"/>
    </location>
</feature>
<name>A0ABW6SKD7_9ACTN</name>
<gene>
    <name evidence="2" type="ORF">ACFYXI_07500</name>
</gene>
<proteinExistence type="predicted"/>
<reference evidence="2 3" key="1">
    <citation type="submission" date="2024-10" db="EMBL/GenBank/DDBJ databases">
        <title>The Natural Products Discovery Center: Release of the First 8490 Sequenced Strains for Exploring Actinobacteria Biosynthetic Diversity.</title>
        <authorList>
            <person name="Kalkreuter E."/>
            <person name="Kautsar S.A."/>
            <person name="Yang D."/>
            <person name="Bader C.D."/>
            <person name="Teijaro C.N."/>
            <person name="Fluegel L."/>
            <person name="Davis C.M."/>
            <person name="Simpson J.R."/>
            <person name="Lauterbach L."/>
            <person name="Steele A.D."/>
            <person name="Gui C."/>
            <person name="Meng S."/>
            <person name="Li G."/>
            <person name="Viehrig K."/>
            <person name="Ye F."/>
            <person name="Su P."/>
            <person name="Kiefer A.F."/>
            <person name="Nichols A."/>
            <person name="Cepeda A.J."/>
            <person name="Yan W."/>
            <person name="Fan B."/>
            <person name="Jiang Y."/>
            <person name="Adhikari A."/>
            <person name="Zheng C.-J."/>
            <person name="Schuster L."/>
            <person name="Cowan T.M."/>
            <person name="Smanski M.J."/>
            <person name="Chevrette M.G."/>
            <person name="De Carvalho L.P.S."/>
            <person name="Shen B."/>
        </authorList>
    </citation>
    <scope>NUCLEOTIDE SEQUENCE [LARGE SCALE GENOMIC DNA]</scope>
    <source>
        <strain evidence="2 3">NPDC002173</strain>
    </source>
</reference>
<feature type="region of interest" description="Disordered" evidence="1">
    <location>
        <begin position="53"/>
        <end position="77"/>
    </location>
</feature>
<dbReference type="RefSeq" id="WP_387409420.1">
    <property type="nucleotide sequence ID" value="NZ_JBIASD010000004.1"/>
</dbReference>
<accession>A0ABW6SKD7</accession>
<dbReference type="Proteomes" id="UP001602013">
    <property type="component" value="Unassembled WGS sequence"/>
</dbReference>
<comment type="caution">
    <text evidence="2">The sequence shown here is derived from an EMBL/GenBank/DDBJ whole genome shotgun (WGS) entry which is preliminary data.</text>
</comment>
<dbReference type="EMBL" id="JBIASD010000004">
    <property type="protein sequence ID" value="MFF3665424.1"/>
    <property type="molecule type" value="Genomic_DNA"/>
</dbReference>
<keyword evidence="3" id="KW-1185">Reference proteome</keyword>
<evidence type="ECO:0000313" key="3">
    <source>
        <dbReference type="Proteomes" id="UP001602013"/>
    </source>
</evidence>
<protein>
    <submittedName>
        <fullName evidence="2">Uncharacterized protein</fullName>
    </submittedName>
</protein>
<evidence type="ECO:0000313" key="2">
    <source>
        <dbReference type="EMBL" id="MFF3665424.1"/>
    </source>
</evidence>
<sequence length="77" mass="8720">MSRRGVTTNLAVSLYYDNTQTTQEEAIAELHRALDEAEKAGHFNRRLIEVVFGEDHDPEPFTPADADDDEEDGAEWL</sequence>
<organism evidence="2 3">
    <name type="scientific">Microtetraspora malaysiensis</name>
    <dbReference type="NCBI Taxonomy" id="161358"/>
    <lineage>
        <taxon>Bacteria</taxon>
        <taxon>Bacillati</taxon>
        <taxon>Actinomycetota</taxon>
        <taxon>Actinomycetes</taxon>
        <taxon>Streptosporangiales</taxon>
        <taxon>Streptosporangiaceae</taxon>
        <taxon>Microtetraspora</taxon>
    </lineage>
</organism>
<evidence type="ECO:0000256" key="1">
    <source>
        <dbReference type="SAM" id="MobiDB-lite"/>
    </source>
</evidence>